<gene>
    <name evidence="1" type="ORF">FMOSSE_LOCUS5654</name>
</gene>
<organism evidence="1 2">
    <name type="scientific">Funneliformis mosseae</name>
    <name type="common">Endomycorrhizal fungus</name>
    <name type="synonym">Glomus mosseae</name>
    <dbReference type="NCBI Taxonomy" id="27381"/>
    <lineage>
        <taxon>Eukaryota</taxon>
        <taxon>Fungi</taxon>
        <taxon>Fungi incertae sedis</taxon>
        <taxon>Mucoromycota</taxon>
        <taxon>Glomeromycotina</taxon>
        <taxon>Glomeromycetes</taxon>
        <taxon>Glomerales</taxon>
        <taxon>Glomeraceae</taxon>
        <taxon>Funneliformis</taxon>
    </lineage>
</organism>
<evidence type="ECO:0000313" key="2">
    <source>
        <dbReference type="Proteomes" id="UP000789375"/>
    </source>
</evidence>
<proteinExistence type="predicted"/>
<dbReference type="Proteomes" id="UP000789375">
    <property type="component" value="Unassembled WGS sequence"/>
</dbReference>
<comment type="caution">
    <text evidence="1">The sequence shown here is derived from an EMBL/GenBank/DDBJ whole genome shotgun (WGS) entry which is preliminary data.</text>
</comment>
<accession>A0A9N9AIC7</accession>
<reference evidence="1" key="1">
    <citation type="submission" date="2021-06" db="EMBL/GenBank/DDBJ databases">
        <authorList>
            <person name="Kallberg Y."/>
            <person name="Tangrot J."/>
            <person name="Rosling A."/>
        </authorList>
    </citation>
    <scope>NUCLEOTIDE SEQUENCE</scope>
    <source>
        <strain evidence="1">87-6 pot B 2015</strain>
    </source>
</reference>
<protein>
    <submittedName>
        <fullName evidence="1">4202_t:CDS:1</fullName>
    </submittedName>
</protein>
<keyword evidence="2" id="KW-1185">Reference proteome</keyword>
<evidence type="ECO:0000313" key="1">
    <source>
        <dbReference type="EMBL" id="CAG8534139.1"/>
    </source>
</evidence>
<name>A0A9N9AIC7_FUNMO</name>
<sequence>MLLNLKDLNTLEEEIFKDLVDVRNFKRSIQHIFKAVSRQQTSISGTAEREPEWLKLNIMMLENRPSAINVFKTPENQDRLRDQASSPRQGLEFENESGMLGLCRDQRMVSPIIFETQPPNEISYNFNANTTNKITLPADYEVQ</sequence>
<dbReference type="AlphaFoldDB" id="A0A9N9AIC7"/>
<dbReference type="EMBL" id="CAJVPP010001103">
    <property type="protein sequence ID" value="CAG8534139.1"/>
    <property type="molecule type" value="Genomic_DNA"/>
</dbReference>